<evidence type="ECO:0000256" key="1">
    <source>
        <dbReference type="SAM" id="MobiDB-lite"/>
    </source>
</evidence>
<evidence type="ECO:0008006" key="4">
    <source>
        <dbReference type="Google" id="ProtNLM"/>
    </source>
</evidence>
<accession>A0A077NH27</accession>
<protein>
    <recommendedName>
        <fullName evidence="4">Replication initiation protein</fullName>
    </recommendedName>
</protein>
<dbReference type="EMBL" id="CBSV010000130">
    <property type="protein sequence ID" value="CDH01427.1"/>
    <property type="molecule type" value="Genomic_DNA"/>
</dbReference>
<evidence type="ECO:0000313" key="3">
    <source>
        <dbReference type="Proteomes" id="UP000028487"/>
    </source>
</evidence>
<dbReference type="HOGENOM" id="CLU_212630_1_0_6"/>
<feature type="compositionally biased region" description="Basic and acidic residues" evidence="1">
    <location>
        <begin position="41"/>
        <end position="51"/>
    </location>
</feature>
<dbReference type="RefSeq" id="WP_071826253.1">
    <property type="nucleotide sequence ID" value="NZ_CAWLWD010000181.1"/>
</dbReference>
<reference evidence="2" key="1">
    <citation type="submission" date="2013-07" db="EMBL/GenBank/DDBJ databases">
        <title>Sub-species coevolution in mutualistic symbiosis.</title>
        <authorList>
            <person name="Murfin K."/>
            <person name="Klassen J."/>
            <person name="Lee M."/>
            <person name="Forst S."/>
            <person name="Stock P."/>
            <person name="Goodrich-Blair H."/>
        </authorList>
    </citation>
    <scope>NUCLEOTIDE SEQUENCE [LARGE SCALE GENOMIC DNA]</scope>
    <source>
        <strain evidence="2">Feltiae Moldova</strain>
    </source>
</reference>
<dbReference type="AlphaFoldDB" id="A0A077NH27"/>
<comment type="caution">
    <text evidence="2">The sequence shown here is derived from an EMBL/GenBank/DDBJ whole genome shotgun (WGS) entry which is preliminary data.</text>
</comment>
<sequence length="51" mass="5568">MHDPPVQSDRCALSGNLSHDSNPDRHDKSPLATAIGNNLNEKGDKKSERIT</sequence>
<feature type="region of interest" description="Disordered" evidence="1">
    <location>
        <begin position="1"/>
        <end position="51"/>
    </location>
</feature>
<name>A0A077NH27_XENBV</name>
<evidence type="ECO:0000313" key="2">
    <source>
        <dbReference type="EMBL" id="CDH01427.1"/>
    </source>
</evidence>
<organism evidence="2 3">
    <name type="scientific">Xenorhabdus bovienii str. feltiae Moldova</name>
    <dbReference type="NCBI Taxonomy" id="1398200"/>
    <lineage>
        <taxon>Bacteria</taxon>
        <taxon>Pseudomonadati</taxon>
        <taxon>Pseudomonadota</taxon>
        <taxon>Gammaproteobacteria</taxon>
        <taxon>Enterobacterales</taxon>
        <taxon>Morganellaceae</taxon>
        <taxon>Xenorhabdus</taxon>
    </lineage>
</organism>
<dbReference type="Proteomes" id="UP000028487">
    <property type="component" value="Unassembled WGS sequence"/>
</dbReference>
<gene>
    <name evidence="2" type="ORF">XBFM1_2150005</name>
</gene>
<proteinExistence type="predicted"/>